<proteinExistence type="predicted"/>
<sequence length="544" mass="63641">MTISSANEFITLLTNLGYPNISNLQPKQILWAYEHLETRNILDWLCTNIDVEQNVIDIKDDWINPSILMKEQKELEDIENEINSGRQTRDHLLRHHDILKCNLENIEGQLADLKRISRDLDEKNEEIDKQIEQDSVKFDIGTAAMMTTISELLSERKLSEGKGKQQMNLIYQCAKEITEIMNIDQSFTHELQQLCEMFFSNDIMKKLESYNLADEVARLKNLYPMTQLKYIKACTEFKYFSTFLQVIQNEATRIYSFVPDFNALKSNLDKNTNSNSLLSKQINYVMDSRIGSSLSNLAYLEVESPILAADCKVRLQSQRIVIDRLDFVIDQLLTQQARNQFVAQTFCVEMYNQESLHRVFLNLNGDLEKRIENINKRMNFMSGADFTEQSISKTVIESHDDFLLSLKNLLNLDLFTGHAKEEKLLPFTTYESLKERFVEIENMRKTSLDKIEQEWESQQELLKSCVEIEEFLKSLLYKDSKTSELLLTPQELSDLQISLRIKINRLQPKLNQITKELDLPDHLESKKKSFIRFFTDLSRRQIKS</sequence>
<keyword evidence="3" id="KW-1185">Reference proteome</keyword>
<dbReference type="PANTHER" id="PTHR19378:SF0">
    <property type="entry name" value="HAUS AUGMIN-LIKE COMPLEX SUBUNIT 3"/>
    <property type="match status" value="1"/>
</dbReference>
<organism evidence="2 3">
    <name type="scientific">Funneliformis mosseae</name>
    <name type="common">Endomycorrhizal fungus</name>
    <name type="synonym">Glomus mosseae</name>
    <dbReference type="NCBI Taxonomy" id="27381"/>
    <lineage>
        <taxon>Eukaryota</taxon>
        <taxon>Fungi</taxon>
        <taxon>Fungi incertae sedis</taxon>
        <taxon>Mucoromycota</taxon>
        <taxon>Glomeromycotina</taxon>
        <taxon>Glomeromycetes</taxon>
        <taxon>Glomerales</taxon>
        <taxon>Glomeraceae</taxon>
        <taxon>Funneliformis</taxon>
    </lineage>
</organism>
<dbReference type="PANTHER" id="PTHR19378">
    <property type="entry name" value="GOLGIN- RELATED"/>
    <property type="match status" value="1"/>
</dbReference>
<dbReference type="GO" id="GO:0005815">
    <property type="term" value="C:microtubule organizing center"/>
    <property type="evidence" value="ECO:0007669"/>
    <property type="project" value="TreeGrafter"/>
</dbReference>
<protein>
    <submittedName>
        <fullName evidence="2">11219_t:CDS:1</fullName>
    </submittedName>
</protein>
<dbReference type="GO" id="GO:0070652">
    <property type="term" value="C:HAUS complex"/>
    <property type="evidence" value="ECO:0007669"/>
    <property type="project" value="InterPro"/>
</dbReference>
<dbReference type="GO" id="GO:0051225">
    <property type="term" value="P:spindle assembly"/>
    <property type="evidence" value="ECO:0007669"/>
    <property type="project" value="InterPro"/>
</dbReference>
<dbReference type="InterPro" id="IPR026206">
    <property type="entry name" value="HAUS3"/>
</dbReference>
<keyword evidence="1" id="KW-0175">Coiled coil</keyword>
<gene>
    <name evidence="2" type="ORF">FMOSSE_LOCUS9853</name>
</gene>
<evidence type="ECO:0000256" key="1">
    <source>
        <dbReference type="SAM" id="Coils"/>
    </source>
</evidence>
<dbReference type="AlphaFoldDB" id="A0A9N9CXD3"/>
<dbReference type="GO" id="GO:0072686">
    <property type="term" value="C:mitotic spindle"/>
    <property type="evidence" value="ECO:0007669"/>
    <property type="project" value="TreeGrafter"/>
</dbReference>
<dbReference type="EMBL" id="CAJVPP010003029">
    <property type="protein sequence ID" value="CAG8618625.1"/>
    <property type="molecule type" value="Genomic_DNA"/>
</dbReference>
<dbReference type="GO" id="GO:0031023">
    <property type="term" value="P:microtubule organizing center organization"/>
    <property type="evidence" value="ECO:0007669"/>
    <property type="project" value="TreeGrafter"/>
</dbReference>
<reference evidence="2" key="1">
    <citation type="submission" date="2021-06" db="EMBL/GenBank/DDBJ databases">
        <authorList>
            <person name="Kallberg Y."/>
            <person name="Tangrot J."/>
            <person name="Rosling A."/>
        </authorList>
    </citation>
    <scope>NUCLEOTIDE SEQUENCE</scope>
    <source>
        <strain evidence="2">87-6 pot B 2015</strain>
    </source>
</reference>
<comment type="caution">
    <text evidence="2">The sequence shown here is derived from an EMBL/GenBank/DDBJ whole genome shotgun (WGS) entry which is preliminary data.</text>
</comment>
<evidence type="ECO:0000313" key="2">
    <source>
        <dbReference type="EMBL" id="CAG8618625.1"/>
    </source>
</evidence>
<name>A0A9N9CXD3_FUNMO</name>
<feature type="coiled-coil region" evidence="1">
    <location>
        <begin position="68"/>
        <end position="133"/>
    </location>
</feature>
<evidence type="ECO:0000313" key="3">
    <source>
        <dbReference type="Proteomes" id="UP000789375"/>
    </source>
</evidence>
<dbReference type="Proteomes" id="UP000789375">
    <property type="component" value="Unassembled WGS sequence"/>
</dbReference>
<accession>A0A9N9CXD3</accession>